<evidence type="ECO:0000259" key="6">
    <source>
        <dbReference type="Pfam" id="PF25876"/>
    </source>
</evidence>
<evidence type="ECO:0000259" key="9">
    <source>
        <dbReference type="Pfam" id="PF25989"/>
    </source>
</evidence>
<feature type="chain" id="PRO_5021444994" evidence="5">
    <location>
        <begin position="34"/>
        <end position="421"/>
    </location>
</feature>
<dbReference type="OrthoDB" id="9816569at2"/>
<feature type="signal peptide" evidence="5">
    <location>
        <begin position="1"/>
        <end position="33"/>
    </location>
</feature>
<evidence type="ECO:0000256" key="4">
    <source>
        <dbReference type="SAM" id="MobiDB-lite"/>
    </source>
</evidence>
<dbReference type="Gene3D" id="2.40.50.100">
    <property type="match status" value="1"/>
</dbReference>
<reference evidence="10" key="1">
    <citation type="submission" date="2019-02" db="EMBL/GenBank/DDBJ databases">
        <authorList>
            <person name="Pothier F.J."/>
        </authorList>
    </citation>
    <scope>NUCLEOTIDE SEQUENCE</scope>
    <source>
        <strain evidence="10">CI-1B</strain>
    </source>
</reference>
<feature type="domain" description="Multidrug resistance protein MdtA-like beta-barrel" evidence="8">
    <location>
        <begin position="220"/>
        <end position="289"/>
    </location>
</feature>
<dbReference type="Pfam" id="PF25989">
    <property type="entry name" value="YknX_C"/>
    <property type="match status" value="1"/>
</dbReference>
<feature type="domain" description="Multidrug resistance protein MdtA-like barrel-sandwich hybrid" evidence="7">
    <location>
        <begin position="74"/>
        <end position="209"/>
    </location>
</feature>
<dbReference type="GO" id="GO:0046677">
    <property type="term" value="P:response to antibiotic"/>
    <property type="evidence" value="ECO:0007669"/>
    <property type="project" value="TreeGrafter"/>
</dbReference>
<dbReference type="Gene3D" id="1.10.287.470">
    <property type="entry name" value="Helix hairpin bin"/>
    <property type="match status" value="1"/>
</dbReference>
<dbReference type="GO" id="GO:0005886">
    <property type="term" value="C:plasma membrane"/>
    <property type="evidence" value="ECO:0007669"/>
    <property type="project" value="TreeGrafter"/>
</dbReference>
<feature type="coiled-coil region" evidence="3">
    <location>
        <begin position="153"/>
        <end position="180"/>
    </location>
</feature>
<dbReference type="EMBL" id="CAADFC020000044">
    <property type="protein sequence ID" value="VIO80923.1"/>
    <property type="molecule type" value="Genomic_DNA"/>
</dbReference>
<gene>
    <name evidence="10" type="primary">bepF_4</name>
    <name evidence="10" type="ORF">CI1B_86130</name>
</gene>
<dbReference type="InterPro" id="IPR058625">
    <property type="entry name" value="MdtA-like_BSH"/>
</dbReference>
<dbReference type="Pfam" id="PF25917">
    <property type="entry name" value="BSH_RND"/>
    <property type="match status" value="1"/>
</dbReference>
<dbReference type="SUPFAM" id="SSF111369">
    <property type="entry name" value="HlyD-like secretion proteins"/>
    <property type="match status" value="1"/>
</dbReference>
<feature type="domain" description="YknX-like C-terminal permuted SH3-like" evidence="9">
    <location>
        <begin position="322"/>
        <end position="389"/>
    </location>
</feature>
<comment type="subcellular location">
    <subcellularLocation>
        <location evidence="1">Cell envelope</location>
    </subcellularLocation>
</comment>
<evidence type="ECO:0000313" key="11">
    <source>
        <dbReference type="Proteomes" id="UP000328092"/>
    </source>
</evidence>
<dbReference type="Pfam" id="PF25944">
    <property type="entry name" value="Beta-barrel_RND"/>
    <property type="match status" value="1"/>
</dbReference>
<keyword evidence="11" id="KW-1185">Reference proteome</keyword>
<dbReference type="InterPro" id="IPR006143">
    <property type="entry name" value="RND_pump_MFP"/>
</dbReference>
<keyword evidence="3" id="KW-0175">Coiled coil</keyword>
<evidence type="ECO:0000313" key="10">
    <source>
        <dbReference type="EMBL" id="VIO80923.1"/>
    </source>
</evidence>
<feature type="domain" description="Multidrug resistance protein MdtA-like alpha-helical hairpin" evidence="6">
    <location>
        <begin position="115"/>
        <end position="184"/>
    </location>
</feature>
<dbReference type="PANTHER" id="PTHR30158:SF3">
    <property type="entry name" value="MULTIDRUG EFFLUX PUMP SUBUNIT ACRA-RELATED"/>
    <property type="match status" value="1"/>
</dbReference>
<evidence type="ECO:0000256" key="3">
    <source>
        <dbReference type="SAM" id="Coils"/>
    </source>
</evidence>
<dbReference type="Gene3D" id="2.40.420.20">
    <property type="match status" value="1"/>
</dbReference>
<organism evidence="10 11">
    <name type="scientific">Bradyrhizobium ivorense</name>
    <dbReference type="NCBI Taxonomy" id="2511166"/>
    <lineage>
        <taxon>Bacteria</taxon>
        <taxon>Pseudomonadati</taxon>
        <taxon>Pseudomonadota</taxon>
        <taxon>Alphaproteobacteria</taxon>
        <taxon>Hyphomicrobiales</taxon>
        <taxon>Nitrobacteraceae</taxon>
        <taxon>Bradyrhizobium</taxon>
    </lineage>
</organism>
<dbReference type="InterPro" id="IPR058624">
    <property type="entry name" value="MdtA-like_HH"/>
</dbReference>
<evidence type="ECO:0000256" key="5">
    <source>
        <dbReference type="SAM" id="SignalP"/>
    </source>
</evidence>
<dbReference type="NCBIfam" id="TIGR01730">
    <property type="entry name" value="RND_mfp"/>
    <property type="match status" value="1"/>
</dbReference>
<dbReference type="Proteomes" id="UP000328092">
    <property type="component" value="Unassembled WGS sequence"/>
</dbReference>
<protein>
    <submittedName>
        <fullName evidence="10">Efflux pump periplasmic linker BepF</fullName>
    </submittedName>
</protein>
<evidence type="ECO:0000259" key="8">
    <source>
        <dbReference type="Pfam" id="PF25944"/>
    </source>
</evidence>
<dbReference type="AlphaFoldDB" id="A0A508U2V4"/>
<keyword evidence="5" id="KW-0732">Signal</keyword>
<sequence>MNGAASVRGRLASLRLSSRLLSGVLASAGLALAGISAAHAQAGPAGPPAVGVIEAIKRPVIQSNEFLGRIEATNRVNVVARVTAFLEKRNFVEGAEVKAGDLLYQLERGPFEADLASKKAQVAQLQATLANAVLTTNRAKALLGGPAGQQSSVDAAVANQQSLEAQVQAAQAQVDLSQINLDYTMIHSPIDGRIGRTAVTDGNVVTPSSGTLTTIVSQDPMYVTFPVPVRESLDLRERYATTGGFKAVVIRVRLPDGRLYDKVGALDFVNNTIAQNTDTITLRGTIPNPPLYNSAETGGPVRELTDNEFVTVLLEGVKPVEVLAIPRSAVLSDQQGEYVYVVGAGNKAEQKRIELGQSTSTIAAVTNGIALGDKVIVEGIQKVRPGEVVAPGPASALIQSSMKASADGGGGSSTKASGGNP</sequence>
<proteinExistence type="inferred from homology"/>
<dbReference type="Gene3D" id="2.40.30.170">
    <property type="match status" value="1"/>
</dbReference>
<comment type="similarity">
    <text evidence="2">Belongs to the membrane fusion protein (MFP) (TC 8.A.1) family.</text>
</comment>
<dbReference type="Pfam" id="PF25876">
    <property type="entry name" value="HH_MFP_RND"/>
    <property type="match status" value="1"/>
</dbReference>
<dbReference type="PANTHER" id="PTHR30158">
    <property type="entry name" value="ACRA/E-RELATED COMPONENT OF DRUG EFFLUX TRANSPORTER"/>
    <property type="match status" value="1"/>
</dbReference>
<dbReference type="InterPro" id="IPR058626">
    <property type="entry name" value="MdtA-like_b-barrel"/>
</dbReference>
<evidence type="ECO:0000259" key="7">
    <source>
        <dbReference type="Pfam" id="PF25917"/>
    </source>
</evidence>
<evidence type="ECO:0000256" key="2">
    <source>
        <dbReference type="ARBA" id="ARBA00009477"/>
    </source>
</evidence>
<dbReference type="InterPro" id="IPR058637">
    <property type="entry name" value="YknX-like_C"/>
</dbReference>
<dbReference type="GO" id="GO:0022857">
    <property type="term" value="F:transmembrane transporter activity"/>
    <property type="evidence" value="ECO:0007669"/>
    <property type="project" value="InterPro"/>
</dbReference>
<evidence type="ECO:0000256" key="1">
    <source>
        <dbReference type="ARBA" id="ARBA00004196"/>
    </source>
</evidence>
<name>A0A508U2V4_9BRAD</name>
<dbReference type="GO" id="GO:0030313">
    <property type="term" value="C:cell envelope"/>
    <property type="evidence" value="ECO:0007669"/>
    <property type="project" value="UniProtKB-SubCell"/>
</dbReference>
<dbReference type="FunFam" id="2.40.420.20:FF:000001">
    <property type="entry name" value="Efflux RND transporter periplasmic adaptor subunit"/>
    <property type="match status" value="1"/>
</dbReference>
<comment type="caution">
    <text evidence="10">The sequence shown here is derived from an EMBL/GenBank/DDBJ whole genome shotgun (WGS) entry which is preliminary data.</text>
</comment>
<accession>A0A508U2V4</accession>
<feature type="region of interest" description="Disordered" evidence="4">
    <location>
        <begin position="400"/>
        <end position="421"/>
    </location>
</feature>